<dbReference type="InterPro" id="IPR016181">
    <property type="entry name" value="Acyl_CoA_acyltransferase"/>
</dbReference>
<protein>
    <recommendedName>
        <fullName evidence="3">N-acetyltransferase domain-containing protein</fullName>
    </recommendedName>
</protein>
<dbReference type="Proteomes" id="UP000266239">
    <property type="component" value="Unassembled WGS sequence"/>
</dbReference>
<name>A0A397AAW4_APHAT</name>
<comment type="caution">
    <text evidence="1">The sequence shown here is derived from an EMBL/GenBank/DDBJ whole genome shotgun (WGS) entry which is preliminary data.</text>
</comment>
<accession>A0A397AAW4</accession>
<evidence type="ECO:0000313" key="1">
    <source>
        <dbReference type="EMBL" id="RHY03018.1"/>
    </source>
</evidence>
<proteinExistence type="predicted"/>
<sequence length="309" mass="35209">MTIAAETVTPSPPPTHYTPRWFFILETIENSYRAKTCEPVPKVGTLFTSPNYPYWDIGNCLYIDLEHPEATDVSLAEMEAAATHAQAKLNALFSNNPRTPFYMTIDPNPTSPSHRLFRHWELVLGTLGYEATSGHNDDDASHCMTFHRNQLPLLQSLAATCKQHVVTFASLQDLQATIDNEPGSQESLGWRTEKCRELLGRPASVSRTYLCWEDAEVAVSRFMLVRDEKDPCIAFIPRVNTRVEYRRNGYAKSVLVHGLLDAFNKWPDLEEVALFQGELGPERLYESIGMVKRATRMDVEFQRQKRARK</sequence>
<organism evidence="1 2">
    <name type="scientific">Aphanomyces astaci</name>
    <name type="common">Crayfish plague agent</name>
    <dbReference type="NCBI Taxonomy" id="112090"/>
    <lineage>
        <taxon>Eukaryota</taxon>
        <taxon>Sar</taxon>
        <taxon>Stramenopiles</taxon>
        <taxon>Oomycota</taxon>
        <taxon>Saprolegniomycetes</taxon>
        <taxon>Saprolegniales</taxon>
        <taxon>Verrucalvaceae</taxon>
        <taxon>Aphanomyces</taxon>
    </lineage>
</organism>
<dbReference type="EMBL" id="QUTA01008655">
    <property type="protein sequence ID" value="RHY03018.1"/>
    <property type="molecule type" value="Genomic_DNA"/>
</dbReference>
<dbReference type="SUPFAM" id="SSF55729">
    <property type="entry name" value="Acyl-CoA N-acyltransferases (Nat)"/>
    <property type="match status" value="1"/>
</dbReference>
<evidence type="ECO:0000313" key="2">
    <source>
        <dbReference type="Proteomes" id="UP000266239"/>
    </source>
</evidence>
<dbReference type="AlphaFoldDB" id="A0A397AAW4"/>
<evidence type="ECO:0008006" key="3">
    <source>
        <dbReference type="Google" id="ProtNLM"/>
    </source>
</evidence>
<reference evidence="1 2" key="1">
    <citation type="submission" date="2018-08" db="EMBL/GenBank/DDBJ databases">
        <title>Aphanomyces genome sequencing and annotation.</title>
        <authorList>
            <person name="Minardi D."/>
            <person name="Oidtmann B."/>
            <person name="Van Der Giezen M."/>
            <person name="Studholme D.J."/>
        </authorList>
    </citation>
    <scope>NUCLEOTIDE SEQUENCE [LARGE SCALE GENOMIC DNA]</scope>
    <source>
        <strain evidence="1 2">Yx</strain>
    </source>
</reference>
<dbReference type="VEuPathDB" id="FungiDB:H257_01634"/>
<gene>
    <name evidence="1" type="ORF">DYB25_011279</name>
</gene>
<dbReference type="Gene3D" id="3.40.630.30">
    <property type="match status" value="1"/>
</dbReference>